<reference evidence="3 4" key="1">
    <citation type="journal article" date="2016" name="Nat. Commun.">
        <title>Thousands of microbial genomes shed light on interconnected biogeochemical processes in an aquifer system.</title>
        <authorList>
            <person name="Anantharaman K."/>
            <person name="Brown C.T."/>
            <person name="Hug L.A."/>
            <person name="Sharon I."/>
            <person name="Castelle C.J."/>
            <person name="Probst A.J."/>
            <person name="Thomas B.C."/>
            <person name="Singh A."/>
            <person name="Wilkins M.J."/>
            <person name="Karaoz U."/>
            <person name="Brodie E.L."/>
            <person name="Williams K.H."/>
            <person name="Hubbard S.S."/>
            <person name="Banfield J.F."/>
        </authorList>
    </citation>
    <scope>NUCLEOTIDE SEQUENCE [LARGE SCALE GENOMIC DNA]</scope>
</reference>
<protein>
    <recommendedName>
        <fullName evidence="2">Orotidine 5'-phosphate decarboxylase domain-containing protein</fullName>
    </recommendedName>
</protein>
<dbReference type="InterPro" id="IPR013785">
    <property type="entry name" value="Aldolase_TIM"/>
</dbReference>
<proteinExistence type="predicted"/>
<dbReference type="STRING" id="1802407.A3I40_00385"/>
<keyword evidence="1" id="KW-0456">Lyase</keyword>
<dbReference type="GO" id="GO:0004590">
    <property type="term" value="F:orotidine-5'-phosphate decarboxylase activity"/>
    <property type="evidence" value="ECO:0007669"/>
    <property type="project" value="InterPro"/>
</dbReference>
<evidence type="ECO:0000259" key="2">
    <source>
        <dbReference type="SMART" id="SM00934"/>
    </source>
</evidence>
<feature type="domain" description="Orotidine 5'-phosphate decarboxylase" evidence="2">
    <location>
        <begin position="3"/>
        <end position="221"/>
    </location>
</feature>
<dbReference type="Gene3D" id="3.20.20.70">
    <property type="entry name" value="Aldolase class I"/>
    <property type="match status" value="1"/>
</dbReference>
<comment type="caution">
    <text evidence="3">The sequence shown here is derived from an EMBL/GenBank/DDBJ whole genome shotgun (WGS) entry which is preliminary data.</text>
</comment>
<dbReference type="Pfam" id="PF00215">
    <property type="entry name" value="OMPdecase"/>
    <property type="match status" value="1"/>
</dbReference>
<dbReference type="AlphaFoldDB" id="A0A1F7V658"/>
<name>A0A1F7V658_9BACT</name>
<evidence type="ECO:0000313" key="4">
    <source>
        <dbReference type="Proteomes" id="UP000178723"/>
    </source>
</evidence>
<evidence type="ECO:0000313" key="3">
    <source>
        <dbReference type="EMBL" id="OGL85980.1"/>
    </source>
</evidence>
<organism evidence="3 4">
    <name type="scientific">Candidatus Uhrbacteria bacterium RIFCSPLOWO2_02_FULL_48_12</name>
    <dbReference type="NCBI Taxonomy" id="1802407"/>
    <lineage>
        <taxon>Bacteria</taxon>
        <taxon>Candidatus Uhriibacteriota</taxon>
    </lineage>
</organism>
<dbReference type="EMBL" id="MGEP01000055">
    <property type="protein sequence ID" value="OGL85980.1"/>
    <property type="molecule type" value="Genomic_DNA"/>
</dbReference>
<dbReference type="InterPro" id="IPR001754">
    <property type="entry name" value="OMPdeCOase_dom"/>
</dbReference>
<dbReference type="GO" id="GO:0006207">
    <property type="term" value="P:'de novo' pyrimidine nucleobase biosynthetic process"/>
    <property type="evidence" value="ECO:0007669"/>
    <property type="project" value="InterPro"/>
</dbReference>
<accession>A0A1F7V658</accession>
<dbReference type="SUPFAM" id="SSF51366">
    <property type="entry name" value="Ribulose-phoshate binding barrel"/>
    <property type="match status" value="1"/>
</dbReference>
<evidence type="ECO:0000256" key="1">
    <source>
        <dbReference type="ARBA" id="ARBA00023239"/>
    </source>
</evidence>
<dbReference type="InterPro" id="IPR011060">
    <property type="entry name" value="RibuloseP-bd_barrel"/>
</dbReference>
<dbReference type="SMART" id="SM00934">
    <property type="entry name" value="OMPdecase"/>
    <property type="match status" value="1"/>
</dbReference>
<dbReference type="Proteomes" id="UP000178723">
    <property type="component" value="Unassembled WGS sequence"/>
</dbReference>
<sequence length="226" mass="25159">MITLFVAADGLSSEEGETRNILWGLVGAGLQFGIKVNLDYILQHGYARAFSDLRVYDRQLFVDLKMWNGKRTMVDVAKAMVGHEVDFFNIYALADSEIPPVIEVTRGTKTKVLAVTVLTHYDDAYCQRHFQRSLWEAVRHFGETAVELGCDGIILPGTVLDAVAHLDTVKVVPGVRPLWYKDTRHSEEIEPSVAKKKGADIVVCGSPIMKSDDPAAAMKRILQELQ</sequence>
<gene>
    <name evidence="3" type="ORF">A3I40_00385</name>
</gene>